<feature type="compositionally biased region" description="Low complexity" evidence="1">
    <location>
        <begin position="80"/>
        <end position="89"/>
    </location>
</feature>
<keyword evidence="3" id="KW-1185">Reference proteome</keyword>
<dbReference type="Proteomes" id="UP000006591">
    <property type="component" value="Chromosome 1"/>
</dbReference>
<dbReference type="Gramene" id="ONIVA01G38710.4">
    <property type="protein sequence ID" value="ONIVA01G38710.4"/>
    <property type="gene ID" value="ONIVA01G38710"/>
</dbReference>
<accession>A0A0E0FUF9</accession>
<evidence type="ECO:0000256" key="1">
    <source>
        <dbReference type="SAM" id="MobiDB-lite"/>
    </source>
</evidence>
<proteinExistence type="predicted"/>
<protein>
    <submittedName>
        <fullName evidence="2">Uncharacterized protein</fullName>
    </submittedName>
</protein>
<sequence length="114" mass="12421">MSPTPRTSFDPNRSAGMEVAECSEKLQFLKASASASMAYSIVQFPVKWQSIKYKLQKLCSNFQPEILNVPGDDGSCNEHASPATRAPLLPRRPHPLPVPGCSPIGRRPHPTAPP</sequence>
<reference evidence="2" key="1">
    <citation type="submission" date="2015-04" db="UniProtKB">
        <authorList>
            <consortium name="EnsemblPlants"/>
        </authorList>
    </citation>
    <scope>IDENTIFICATION</scope>
    <source>
        <strain evidence="2">SL10</strain>
    </source>
</reference>
<reference evidence="2" key="2">
    <citation type="submission" date="2018-04" db="EMBL/GenBank/DDBJ databases">
        <title>OnivRS2 (Oryza nivara Reference Sequence Version 2).</title>
        <authorList>
            <person name="Zhang J."/>
            <person name="Kudrna D."/>
            <person name="Lee S."/>
            <person name="Talag J."/>
            <person name="Rajasekar S."/>
            <person name="Welchert J."/>
            <person name="Hsing Y.-I."/>
            <person name="Wing R.A."/>
        </authorList>
    </citation>
    <scope>NUCLEOTIDE SEQUENCE [LARGE SCALE GENOMIC DNA]</scope>
</reference>
<feature type="region of interest" description="Disordered" evidence="1">
    <location>
        <begin position="73"/>
        <end position="114"/>
    </location>
</feature>
<evidence type="ECO:0000313" key="2">
    <source>
        <dbReference type="EnsemblPlants" id="ONIVA01G38710.4"/>
    </source>
</evidence>
<evidence type="ECO:0000313" key="3">
    <source>
        <dbReference type="Proteomes" id="UP000006591"/>
    </source>
</evidence>
<dbReference type="EnsemblPlants" id="ONIVA01G38710.4">
    <property type="protein sequence ID" value="ONIVA01G38710.4"/>
    <property type="gene ID" value="ONIVA01G38710"/>
</dbReference>
<dbReference type="HOGENOM" id="CLU_2125063_0_0_1"/>
<name>A0A0E0FUF9_ORYNI</name>
<organism evidence="2">
    <name type="scientific">Oryza nivara</name>
    <name type="common">Indian wild rice</name>
    <name type="synonym">Oryza sativa f. spontanea</name>
    <dbReference type="NCBI Taxonomy" id="4536"/>
    <lineage>
        <taxon>Eukaryota</taxon>
        <taxon>Viridiplantae</taxon>
        <taxon>Streptophyta</taxon>
        <taxon>Embryophyta</taxon>
        <taxon>Tracheophyta</taxon>
        <taxon>Spermatophyta</taxon>
        <taxon>Magnoliopsida</taxon>
        <taxon>Liliopsida</taxon>
        <taxon>Poales</taxon>
        <taxon>Poaceae</taxon>
        <taxon>BOP clade</taxon>
        <taxon>Oryzoideae</taxon>
        <taxon>Oryzeae</taxon>
        <taxon>Oryzinae</taxon>
        <taxon>Oryza</taxon>
    </lineage>
</organism>
<dbReference type="AlphaFoldDB" id="A0A0E0FUF9"/>